<dbReference type="InterPro" id="IPR025233">
    <property type="entry name" value="DUF4176"/>
</dbReference>
<proteinExistence type="predicted"/>
<gene>
    <name evidence="1" type="ORF">G7067_06980</name>
</gene>
<organism evidence="1 2">
    <name type="scientific">Leucobacter insecticola</name>
    <dbReference type="NCBI Taxonomy" id="2714934"/>
    <lineage>
        <taxon>Bacteria</taxon>
        <taxon>Bacillati</taxon>
        <taxon>Actinomycetota</taxon>
        <taxon>Actinomycetes</taxon>
        <taxon>Micrococcales</taxon>
        <taxon>Microbacteriaceae</taxon>
        <taxon>Leucobacter</taxon>
    </lineage>
</organism>
<evidence type="ECO:0000313" key="2">
    <source>
        <dbReference type="Proteomes" id="UP000501387"/>
    </source>
</evidence>
<keyword evidence="2" id="KW-1185">Reference proteome</keyword>
<sequence length="145" mass="15955">MALTFDGVLLGLGSVVRVENEKASGLFVVLARGAYRPDLDSSVAGRYLVGPHPYGEAPDRETFPILADEIVEVVFEGYTDENDEAFLMDLLDQMEHGRRPMTRAVQFADALTEIPEYVEDVDGGEGVELDPFAVLRKKLSMSGME</sequence>
<evidence type="ECO:0000313" key="1">
    <source>
        <dbReference type="EMBL" id="QIM16224.1"/>
    </source>
</evidence>
<dbReference type="AlphaFoldDB" id="A0A6G8FIN2"/>
<protein>
    <submittedName>
        <fullName evidence="1">DUF4176 domain-containing protein</fullName>
    </submittedName>
</protein>
<reference evidence="1 2" key="1">
    <citation type="submission" date="2020-03" db="EMBL/GenBank/DDBJ databases">
        <title>Leucobacter sp. nov., isolated from beetles.</title>
        <authorList>
            <person name="Hyun D.-W."/>
            <person name="Bae J.-W."/>
        </authorList>
    </citation>
    <scope>NUCLEOTIDE SEQUENCE [LARGE SCALE GENOMIC DNA]</scope>
    <source>
        <strain evidence="1 2">HDW9B</strain>
    </source>
</reference>
<dbReference type="Pfam" id="PF13780">
    <property type="entry name" value="DUF4176"/>
    <property type="match status" value="1"/>
</dbReference>
<dbReference type="KEGG" id="lins:G7067_06980"/>
<dbReference type="Proteomes" id="UP000501387">
    <property type="component" value="Chromosome"/>
</dbReference>
<name>A0A6G8FIN2_9MICO</name>
<dbReference type="EMBL" id="CP049934">
    <property type="protein sequence ID" value="QIM16224.1"/>
    <property type="molecule type" value="Genomic_DNA"/>
</dbReference>
<accession>A0A6G8FIN2</accession>
<dbReference type="RefSeq" id="WP_166323031.1">
    <property type="nucleotide sequence ID" value="NZ_CP049934.1"/>
</dbReference>